<dbReference type="RefSeq" id="WP_128227074.1">
    <property type="nucleotide sequence ID" value="NZ_SACR01000001.1"/>
</dbReference>
<proteinExistence type="predicted"/>
<evidence type="ECO:0000313" key="2">
    <source>
        <dbReference type="EMBL" id="RVU49438.1"/>
    </source>
</evidence>
<dbReference type="InterPro" id="IPR013976">
    <property type="entry name" value="HDOD"/>
</dbReference>
<dbReference type="AlphaFoldDB" id="A0A437RRN5"/>
<dbReference type="PANTHER" id="PTHR33525:SF4">
    <property type="entry name" value="CYCLIC DI-GMP PHOSPHODIESTERASE CDGJ"/>
    <property type="match status" value="1"/>
</dbReference>
<dbReference type="EMBL" id="SACR01000001">
    <property type="protein sequence ID" value="RVU49438.1"/>
    <property type="molecule type" value="Genomic_DNA"/>
</dbReference>
<evidence type="ECO:0000259" key="1">
    <source>
        <dbReference type="PROSITE" id="PS51833"/>
    </source>
</evidence>
<evidence type="ECO:0000313" key="3">
    <source>
        <dbReference type="Proteomes" id="UP000285575"/>
    </source>
</evidence>
<accession>A0A437RRN5</accession>
<dbReference type="InterPro" id="IPR052340">
    <property type="entry name" value="RNase_Y/CdgJ"/>
</dbReference>
<dbReference type="PANTHER" id="PTHR33525">
    <property type="match status" value="1"/>
</dbReference>
<dbReference type="SUPFAM" id="SSF109604">
    <property type="entry name" value="HD-domain/PDEase-like"/>
    <property type="match status" value="1"/>
</dbReference>
<dbReference type="PROSITE" id="PS51833">
    <property type="entry name" value="HDOD"/>
    <property type="match status" value="1"/>
</dbReference>
<reference evidence="2 3" key="1">
    <citation type="submission" date="2019-01" db="EMBL/GenBank/DDBJ databases">
        <authorList>
            <person name="Chen W.-M."/>
        </authorList>
    </citation>
    <scope>NUCLEOTIDE SEQUENCE [LARGE SCALE GENOMIC DNA]</scope>
    <source>
        <strain evidence="2 3">KYPY4</strain>
    </source>
</reference>
<name>A0A437RRN5_9BURK</name>
<feature type="domain" description="HDOD" evidence="1">
    <location>
        <begin position="249"/>
        <end position="438"/>
    </location>
</feature>
<dbReference type="OrthoDB" id="9804751at2"/>
<keyword evidence="3" id="KW-1185">Reference proteome</keyword>
<dbReference type="Proteomes" id="UP000285575">
    <property type="component" value="Unassembled WGS sequence"/>
</dbReference>
<dbReference type="Gene3D" id="1.10.3210.10">
    <property type="entry name" value="Hypothetical protein af1432"/>
    <property type="match status" value="1"/>
</dbReference>
<dbReference type="Pfam" id="PF08668">
    <property type="entry name" value="HDOD"/>
    <property type="match status" value="1"/>
</dbReference>
<organism evidence="2 3">
    <name type="scientific">Rubrivivax rivuli</name>
    <dbReference type="NCBI Taxonomy" id="1862385"/>
    <lineage>
        <taxon>Bacteria</taxon>
        <taxon>Pseudomonadati</taxon>
        <taxon>Pseudomonadota</taxon>
        <taxon>Betaproteobacteria</taxon>
        <taxon>Burkholderiales</taxon>
        <taxon>Sphaerotilaceae</taxon>
        <taxon>Rubrivivax</taxon>
    </lineage>
</organism>
<sequence>MLSWLKLGRSAAPVSKPPPAALPARAAASASAPVRPAAPTPQAVAPPPAPVARAAALEDLPVDGLGVRRPLVGRQGQVAGFELLLAPAVERRLAGRADTPSAQLYHRVLLNTAAAVAAGGRAALVRLPAAALAQEAMAALVPPGAWVAVSDLATLPAAQAEALRARGAHLGVPDGPPQAEPSPDFVLLQGGAAGIDSLLLSVQRWREVLPRVRLVCTGLQHLEDVEQLLQAGVDLASGELGRSRSAPPPRPLGAAALRIVGLLNDLAQDRDTSVIADAVRGDATLTYRLLRYANSPAIGLKRAVEAVDDAVQLLGRAELRRWLSVQLAASSPGRAAGRALEESALARGRILEALAQQNGELNAGAHFTFGVLSLIEPLLQVPVAQALGPLRLGEDFRAALLHRQGALAPRLAMLEAWDRGDDEALEQWAVAVGGTVAQMRELVAVAWQWATEVDSESP</sequence>
<protein>
    <submittedName>
        <fullName evidence="2">HDOD domain-containing protein</fullName>
    </submittedName>
</protein>
<gene>
    <name evidence="2" type="ORF">EOE66_02375</name>
</gene>
<comment type="caution">
    <text evidence="2">The sequence shown here is derived from an EMBL/GenBank/DDBJ whole genome shotgun (WGS) entry which is preliminary data.</text>
</comment>